<organism evidence="1 2">
    <name type="scientific">Paenibacillus woosongensis</name>
    <dbReference type="NCBI Taxonomy" id="307580"/>
    <lineage>
        <taxon>Bacteria</taxon>
        <taxon>Bacillati</taxon>
        <taxon>Bacillota</taxon>
        <taxon>Bacilli</taxon>
        <taxon>Bacillales</taxon>
        <taxon>Paenibacillaceae</taxon>
        <taxon>Paenibacillus</taxon>
    </lineage>
</organism>
<reference evidence="1 2" key="1">
    <citation type="submission" date="2021-03" db="EMBL/GenBank/DDBJ databases">
        <title>Antimicrobial resistance genes in bacteria isolated from Japanese honey, and their potential for conferring macrolide and lincosamide resistance in the American foulbrood pathogen Paenibacillus larvae.</title>
        <authorList>
            <person name="Okamoto M."/>
            <person name="Kumagai M."/>
            <person name="Kanamori H."/>
            <person name="Takamatsu D."/>
        </authorList>
    </citation>
    <scope>NUCLEOTIDE SEQUENCE [LARGE SCALE GENOMIC DNA]</scope>
    <source>
        <strain evidence="1 2">J15TS10</strain>
    </source>
</reference>
<sequence>MARTKEEVQKELQRLLNETNQNEVEIDDILLEYQGKLLIRKSSMMRIGEGVFEGERFEIWTDSEKYRLNIHHETVSGVNFIYCSGYAGPTEGEMVSLFKKRFGMP</sequence>
<dbReference type="EMBL" id="BOSM01000014">
    <property type="protein sequence ID" value="GIP61159.1"/>
    <property type="molecule type" value="Genomic_DNA"/>
</dbReference>
<evidence type="ECO:0000313" key="1">
    <source>
        <dbReference type="EMBL" id="GIP61159.1"/>
    </source>
</evidence>
<evidence type="ECO:0000313" key="2">
    <source>
        <dbReference type="Proteomes" id="UP000681290"/>
    </source>
</evidence>
<name>A0ABQ4MZ00_9BACL</name>
<gene>
    <name evidence="1" type="ORF">J15TS10_49730</name>
</gene>
<keyword evidence="2" id="KW-1185">Reference proteome</keyword>
<dbReference type="RefSeq" id="WP_213595271.1">
    <property type="nucleotide sequence ID" value="NZ_BOSM01000014.1"/>
</dbReference>
<proteinExistence type="predicted"/>
<protein>
    <submittedName>
        <fullName evidence="1">Uncharacterized protein</fullName>
    </submittedName>
</protein>
<dbReference type="Proteomes" id="UP000681290">
    <property type="component" value="Unassembled WGS sequence"/>
</dbReference>
<accession>A0ABQ4MZ00</accession>
<comment type="caution">
    <text evidence="1">The sequence shown here is derived from an EMBL/GenBank/DDBJ whole genome shotgun (WGS) entry which is preliminary data.</text>
</comment>